<feature type="compositionally biased region" description="Basic and acidic residues" evidence="12">
    <location>
        <begin position="2010"/>
        <end position="2051"/>
    </location>
</feature>
<feature type="region of interest" description="Disordered" evidence="12">
    <location>
        <begin position="1875"/>
        <end position="1895"/>
    </location>
</feature>
<keyword evidence="6" id="KW-0067">ATP-binding</keyword>
<feature type="region of interest" description="Disordered" evidence="12">
    <location>
        <begin position="1344"/>
        <end position="1388"/>
    </location>
</feature>
<feature type="compositionally biased region" description="Gly residues" evidence="12">
    <location>
        <begin position="755"/>
        <end position="765"/>
    </location>
</feature>
<keyword evidence="11" id="KW-0862">Zinc</keyword>
<feature type="compositionally biased region" description="Pro residues" evidence="12">
    <location>
        <begin position="48"/>
        <end position="59"/>
    </location>
</feature>
<dbReference type="Pfam" id="PF04950">
    <property type="entry name" value="RIBIOP_C"/>
    <property type="match status" value="1"/>
</dbReference>
<feature type="region of interest" description="Disordered" evidence="12">
    <location>
        <begin position="1243"/>
        <end position="1309"/>
    </location>
</feature>
<feature type="compositionally biased region" description="Basic and acidic residues" evidence="12">
    <location>
        <begin position="1810"/>
        <end position="1820"/>
    </location>
</feature>
<feature type="compositionally biased region" description="Basic and acidic residues" evidence="12">
    <location>
        <begin position="629"/>
        <end position="639"/>
    </location>
</feature>
<evidence type="ECO:0000256" key="6">
    <source>
        <dbReference type="ARBA" id="ARBA00022840"/>
    </source>
</evidence>
<feature type="compositionally biased region" description="Low complexity" evidence="12">
    <location>
        <begin position="1825"/>
        <end position="1836"/>
    </location>
</feature>
<keyword evidence="17" id="KW-1185">Reference proteome</keyword>
<feature type="compositionally biased region" description="Low complexity" evidence="12">
    <location>
        <begin position="766"/>
        <end position="781"/>
    </location>
</feature>
<feature type="compositionally biased region" description="Acidic residues" evidence="12">
    <location>
        <begin position="1259"/>
        <end position="1276"/>
    </location>
</feature>
<evidence type="ECO:0000256" key="11">
    <source>
        <dbReference type="PROSITE-ProRule" id="PRU00047"/>
    </source>
</evidence>
<dbReference type="EMBL" id="JALJOR010000002">
    <property type="protein sequence ID" value="KAK9824496.1"/>
    <property type="molecule type" value="Genomic_DNA"/>
</dbReference>
<feature type="compositionally biased region" description="Low complexity" evidence="12">
    <location>
        <begin position="1"/>
        <end position="20"/>
    </location>
</feature>
<dbReference type="GO" id="GO:0000479">
    <property type="term" value="P:endonucleolytic cleavage of tricistronic rRNA transcript (SSU-rRNA, 5.8S rRNA, LSU-rRNA)"/>
    <property type="evidence" value="ECO:0007669"/>
    <property type="project" value="TreeGrafter"/>
</dbReference>
<dbReference type="SMART" id="SM00785">
    <property type="entry name" value="AARP2CN"/>
    <property type="match status" value="1"/>
</dbReference>
<dbReference type="Pfam" id="PF00098">
    <property type="entry name" value="zf-CCHC"/>
    <property type="match status" value="3"/>
</dbReference>
<evidence type="ECO:0000256" key="2">
    <source>
        <dbReference type="ARBA" id="ARBA00022517"/>
    </source>
</evidence>
<dbReference type="InterPro" id="IPR036875">
    <property type="entry name" value="Znf_CCHC_sf"/>
</dbReference>
<evidence type="ECO:0000256" key="4">
    <source>
        <dbReference type="ARBA" id="ARBA00022741"/>
    </source>
</evidence>
<dbReference type="GO" id="GO:0008270">
    <property type="term" value="F:zinc ion binding"/>
    <property type="evidence" value="ECO:0007669"/>
    <property type="project" value="UniProtKB-KW"/>
</dbReference>
<feature type="region of interest" description="Disordered" evidence="12">
    <location>
        <begin position="1497"/>
        <end position="1526"/>
    </location>
</feature>
<feature type="compositionally biased region" description="Basic and acidic residues" evidence="12">
    <location>
        <begin position="1503"/>
        <end position="1519"/>
    </location>
</feature>
<name>A0AAW1QTL3_9CHLO</name>
<dbReference type="InterPro" id="IPR012948">
    <property type="entry name" value="AARP2CN"/>
</dbReference>
<evidence type="ECO:0000313" key="16">
    <source>
        <dbReference type="EMBL" id="KAK9824496.1"/>
    </source>
</evidence>
<dbReference type="Pfam" id="PF08142">
    <property type="entry name" value="AARP2CN"/>
    <property type="match status" value="1"/>
</dbReference>
<feature type="region of interest" description="Disordered" evidence="12">
    <location>
        <begin position="743"/>
        <end position="811"/>
    </location>
</feature>
<accession>A0AAW1QTL3</accession>
<evidence type="ECO:0000313" key="17">
    <source>
        <dbReference type="Proteomes" id="UP001489004"/>
    </source>
</evidence>
<dbReference type="CDD" id="cd01882">
    <property type="entry name" value="BMS1"/>
    <property type="match status" value="1"/>
</dbReference>
<feature type="compositionally biased region" description="Basic residues" evidence="12">
    <location>
        <begin position="784"/>
        <end position="800"/>
    </location>
</feature>
<comment type="similarity">
    <text evidence="10">Belongs to the TRAFAC class translation factor GTPase superfamily. Bms1-like GTPase family. BMS1 subfamily.</text>
</comment>
<organism evidence="16 17">
    <name type="scientific">[Myrmecia] bisecta</name>
    <dbReference type="NCBI Taxonomy" id="41462"/>
    <lineage>
        <taxon>Eukaryota</taxon>
        <taxon>Viridiplantae</taxon>
        <taxon>Chlorophyta</taxon>
        <taxon>core chlorophytes</taxon>
        <taxon>Trebouxiophyceae</taxon>
        <taxon>Trebouxiales</taxon>
        <taxon>Trebouxiaceae</taxon>
        <taxon>Myrmecia</taxon>
    </lineage>
</organism>
<dbReference type="GO" id="GO:0034511">
    <property type="term" value="F:U3 snoRNA binding"/>
    <property type="evidence" value="ECO:0007669"/>
    <property type="project" value="TreeGrafter"/>
</dbReference>
<feature type="region of interest" description="Disordered" evidence="12">
    <location>
        <begin position="347"/>
        <end position="414"/>
    </location>
</feature>
<feature type="domain" description="CCHC-type" evidence="14">
    <location>
        <begin position="496"/>
        <end position="511"/>
    </location>
</feature>
<dbReference type="Gene3D" id="3.40.50.300">
    <property type="entry name" value="P-loop containing nucleotide triphosphate hydrolases"/>
    <property type="match status" value="1"/>
</dbReference>
<proteinExistence type="inferred from homology"/>
<reference evidence="16 17" key="1">
    <citation type="journal article" date="2024" name="Nat. Commun.">
        <title>Phylogenomics reveals the evolutionary origins of lichenization in chlorophyte algae.</title>
        <authorList>
            <person name="Puginier C."/>
            <person name="Libourel C."/>
            <person name="Otte J."/>
            <person name="Skaloud P."/>
            <person name="Haon M."/>
            <person name="Grisel S."/>
            <person name="Petersen M."/>
            <person name="Berrin J.G."/>
            <person name="Delaux P.M."/>
            <person name="Dal Grande F."/>
            <person name="Keller J."/>
        </authorList>
    </citation>
    <scope>NUCLEOTIDE SEQUENCE [LARGE SCALE GENOMIC DNA]</scope>
    <source>
        <strain evidence="16 17">SAG 2043</strain>
    </source>
</reference>
<dbReference type="Gene3D" id="1.20.5.510">
    <property type="entry name" value="Single helix bin"/>
    <property type="match status" value="1"/>
</dbReference>
<dbReference type="GO" id="GO:0000462">
    <property type="term" value="P:maturation of SSU-rRNA from tricistronic rRNA transcript (SSU-rRNA, 5.8S rRNA, LSU-rRNA)"/>
    <property type="evidence" value="ECO:0007669"/>
    <property type="project" value="TreeGrafter"/>
</dbReference>
<dbReference type="InterPro" id="IPR027417">
    <property type="entry name" value="P-loop_NTPase"/>
</dbReference>
<dbReference type="PANTHER" id="PTHR12858">
    <property type="entry name" value="RIBOSOME BIOGENESIS PROTEIN"/>
    <property type="match status" value="1"/>
</dbReference>
<feature type="transmembrane region" description="Helical" evidence="13">
    <location>
        <begin position="318"/>
        <end position="340"/>
    </location>
</feature>
<dbReference type="Gene3D" id="4.10.60.10">
    <property type="entry name" value="Zinc finger, CCHC-type"/>
    <property type="match status" value="3"/>
</dbReference>
<dbReference type="Proteomes" id="UP001489004">
    <property type="component" value="Unassembled WGS sequence"/>
</dbReference>
<keyword evidence="4" id="KW-0547">Nucleotide-binding</keyword>
<feature type="compositionally biased region" description="Basic residues" evidence="12">
    <location>
        <begin position="347"/>
        <end position="359"/>
    </location>
</feature>
<feature type="compositionally biased region" description="Low complexity" evidence="12">
    <location>
        <begin position="1875"/>
        <end position="1894"/>
    </location>
</feature>
<evidence type="ECO:0000256" key="1">
    <source>
        <dbReference type="ARBA" id="ARBA00004604"/>
    </source>
</evidence>
<comment type="caution">
    <text evidence="16">The sequence shown here is derived from an EMBL/GenBank/DDBJ whole genome shotgun (WGS) entry which is preliminary data.</text>
</comment>
<feature type="region of interest" description="Disordered" evidence="12">
    <location>
        <begin position="1994"/>
        <end position="2051"/>
    </location>
</feature>
<dbReference type="SMART" id="SM01362">
    <property type="entry name" value="DUF663"/>
    <property type="match status" value="1"/>
</dbReference>
<feature type="compositionally biased region" description="Low complexity" evidence="12">
    <location>
        <begin position="1181"/>
        <end position="1195"/>
    </location>
</feature>
<feature type="domain" description="CCHC-type" evidence="14">
    <location>
        <begin position="605"/>
        <end position="618"/>
    </location>
</feature>
<dbReference type="PROSITE" id="PS51714">
    <property type="entry name" value="G_BMS1"/>
    <property type="match status" value="1"/>
</dbReference>
<evidence type="ECO:0000256" key="13">
    <source>
        <dbReference type="SAM" id="Phobius"/>
    </source>
</evidence>
<dbReference type="GO" id="GO:0032040">
    <property type="term" value="C:small-subunit processome"/>
    <property type="evidence" value="ECO:0007669"/>
    <property type="project" value="UniProtKB-ARBA"/>
</dbReference>
<evidence type="ECO:0008006" key="18">
    <source>
        <dbReference type="Google" id="ProtNLM"/>
    </source>
</evidence>
<feature type="domain" description="CCHC-type" evidence="14">
    <location>
        <begin position="518"/>
        <end position="532"/>
    </location>
</feature>
<keyword evidence="13" id="KW-0472">Membrane</keyword>
<comment type="subcellular location">
    <subcellularLocation>
        <location evidence="1">Nucleus</location>
        <location evidence="1">Nucleolus</location>
    </subcellularLocation>
</comment>
<dbReference type="PANTHER" id="PTHR12858:SF2">
    <property type="entry name" value="RIBOSOME BIOGENESIS PROTEIN BMS1 HOMOLOG"/>
    <property type="match status" value="1"/>
</dbReference>
<dbReference type="GO" id="GO:0003924">
    <property type="term" value="F:GTPase activity"/>
    <property type="evidence" value="ECO:0007669"/>
    <property type="project" value="TreeGrafter"/>
</dbReference>
<keyword evidence="11" id="KW-0863">Zinc-finger</keyword>
<dbReference type="SMART" id="SM00343">
    <property type="entry name" value="ZnF_C2HC"/>
    <property type="match status" value="5"/>
</dbReference>
<sequence length="2051" mass="219648">MAAPAPTQAATPAATQGASPPDTPPATPAANVTETPTASETPEATPAATPPACPLPPSAPAGSAQAKSTLRTIDANFEAVLSLGAAPLGTDETPYMYGTTTDPTRGLAGPASAANLASGVVVHLDSAGPAPSGRHLLTTITINAGAAAAAQTTYPTPSYTIPSAFAAACAGSAACTPAKLAVLVKYYSDPSTLQAAYPSLTSGGNTPTQLISGALNLTISSTGADAMQLPSVSFAGSNVRVNIEPRAGSVVVPTTVLFLDGNSAGAQTFYQMITSSSFQAALFPSSYFGTVSVSGATLGTASNPNATPASKKKANAGAIAGGVIGGVAFLCIVAGIGYYVHRKRQGKAKKAQASKKRTRAAKEGGAAAGDGEQEAKQKRKRPKKSHSGSQRESSSSDIDAASGELSGSDDERDLERRIDAQTTLAKAAADADASAPVGVTVIPDDVEVDNAAMQKLLRAPRYFDVDFEDTAFKCFKCGGRGHMARDCPNQERQKPCFLCAQFGHTRQNCPNRISGVICFKCNRAGHLARDCPGGTQTGPQLQRLCQRCGFADCEAAAEGDLYRAEGGCSRSYSESDLQHVRCYVCGAKGHLCCQPSPATKLKQTCYNCGEGGHTADECYKDAMPGVEAERRGRPNDRNFNRLAAPGRSTPMDYDYPRSAGSGRSTPVDYSAYTNTREAWSSPAYAAQPAARSGAYASYAAQAVYGGGGSSYSQRVVAMQAHTAGGGVYSQQAYASGATYATPPQLQPQYGTPGSQSGGSGGGYRRGGYPQQQYGPKAAMGADKGKKKKKGGKAAKKKLSDKKKAGEDGAATKARNPKAFVFATKGRAKLARARTAEKEQKRMHVPVVERAPEEPPPFVILVHGPPQVGKTTLIKGLIKHYTSQNISEVKGPITVVSGKSRRLTFVECPEDLHGMIDAAKYADLVLLLIDGSFGFEMETFEFLNLLQVHGFPKVMGVLTHLDGFKDNKRLKKTKKALKHRFWTEIYQGAKLFYLSGMRNGKYMKREILNLARFISVMKFRPLSWRGAHPYLLTDRFEDITPVERIREHPKCDREVTVYGYLRGCNMKPAARVHLAGVGDYSVQDVDALPDPCPLPSSIKRRGLNEKERLLYAPMADVGGLLYDKDAVYIDIPDWKVQFSGKGAAGQTEGESMVRHLQGTQEGIDEKLSRSAIQLFQGGALLQGDQAGDSGAESESGGESGDEEEGESEGEEEDSDEEGAGPRLQAGLPEQAAVRANGRLRRRAVFGDDPVAAARPAAGSDSDEDDDDQNDGEGESGDEEGRMAGQGNRGGRAQAHDAEGDGGSSDDDLEGLGAAAKWKSNMLANATTLFSRRSADLQSCIYGITATAGRRSQNLQPEDDDRLLGGSDSDDDNDLFVARQTESAERPQADALDGLDTCRPVLDDEVIDRWGEEDARERLRNRFVTGDWDAAAQRADATPGENSDDEVYGEFEDLETGEKFGGDGDQATSAALQAIADEARQLRAEKAAKKAAFDAEYDVGGSKGVADDPAGKPKAQAKADDGSDDEEETYYDAMKREMGGRAARTKAAMDALDPAQRVAMEGYRPGTYLRMRFTGMPCELVQHFNPAQPLLVGGLAQAEEGSGFMQLRLKRHRWFPKTLKTRDPLIFSIGWRRFQSVPVYATEDANSRYRMLKYTPEHMHCLASIWGALAPPNTGVIAVQSAQAGQQGWRISATGVVLQLDPNIRIAKKLKLVGHPIKVHKHTAFISGMFNSQLEVSKFEGATLRTVSGIRGTIKKAVRPGVQGGRDGTFRASFEDKPLMSDIVFLRAWIAVDLPKLYNPVTNLLAGAVKQKRPDRPAVKDPDAEEVPSTAPTVPAPTDWAGDFAPADNFGGERAGYTFKLGDQGLGYYRDDGTSGAAAATGAAGAPGKPDTGAAAEPAGWVGMKTVAQLRRDLGIGAPRNSDSLYRPIERKPRAFNPLRIPKALQAELPFKSKPKLEPARKRKTLEQKRAVVLEPHERKAVSLVQQLNAIRNEKAVKRRASHARRKQVHTKKLEAEEAWRKQYNKEERKKRYLEKGMAEKRENYKKQKTADD</sequence>
<feature type="compositionally biased region" description="Basic residues" evidence="12">
    <location>
        <begin position="377"/>
        <end position="386"/>
    </location>
</feature>
<keyword evidence="3" id="KW-0597">Phosphoprotein</keyword>
<dbReference type="InterPro" id="IPR030387">
    <property type="entry name" value="G_Bms1/Tsr1_dom"/>
</dbReference>
<feature type="domain" description="Bms1-type G" evidence="15">
    <location>
        <begin position="854"/>
        <end position="1019"/>
    </location>
</feature>
<keyword evidence="5" id="KW-0378">Hydrolase</keyword>
<evidence type="ECO:0000256" key="10">
    <source>
        <dbReference type="ARBA" id="ARBA00061391"/>
    </source>
</evidence>
<feature type="compositionally biased region" description="Low complexity" evidence="12">
    <location>
        <begin position="387"/>
        <end position="396"/>
    </location>
</feature>
<keyword evidence="7" id="KW-0342">GTP-binding</keyword>
<feature type="compositionally biased region" description="Basic residues" evidence="12">
    <location>
        <begin position="1995"/>
        <end position="2009"/>
    </location>
</feature>
<evidence type="ECO:0000256" key="3">
    <source>
        <dbReference type="ARBA" id="ARBA00022553"/>
    </source>
</evidence>
<dbReference type="GO" id="GO:0030686">
    <property type="term" value="C:90S preribosome"/>
    <property type="evidence" value="ECO:0007669"/>
    <property type="project" value="TreeGrafter"/>
</dbReference>
<keyword evidence="11" id="KW-0479">Metal-binding</keyword>
<feature type="region of interest" description="Disordered" evidence="12">
    <location>
        <begin position="1809"/>
        <end position="1845"/>
    </location>
</feature>
<keyword evidence="13" id="KW-1133">Transmembrane helix</keyword>
<feature type="compositionally biased region" description="Acidic residues" evidence="12">
    <location>
        <begin position="1198"/>
        <end position="1217"/>
    </location>
</feature>
<evidence type="ECO:0000256" key="8">
    <source>
        <dbReference type="ARBA" id="ARBA00023242"/>
    </source>
</evidence>
<gene>
    <name evidence="16" type="ORF">WJX72_010821</name>
</gene>
<evidence type="ECO:0000256" key="9">
    <source>
        <dbReference type="ARBA" id="ARBA00049117"/>
    </source>
</evidence>
<feature type="domain" description="CCHC-type" evidence="14">
    <location>
        <begin position="473"/>
        <end position="489"/>
    </location>
</feature>
<evidence type="ECO:0000256" key="5">
    <source>
        <dbReference type="ARBA" id="ARBA00022801"/>
    </source>
</evidence>
<evidence type="ECO:0000256" key="7">
    <source>
        <dbReference type="ARBA" id="ARBA00023134"/>
    </source>
</evidence>
<dbReference type="SUPFAM" id="SSF57756">
    <property type="entry name" value="Retrovirus zinc finger-like domains"/>
    <property type="match status" value="3"/>
</dbReference>
<feature type="region of interest" description="Disordered" evidence="12">
    <location>
        <begin position="1181"/>
        <end position="1227"/>
    </location>
</feature>
<comment type="catalytic activity">
    <reaction evidence="9">
        <text>GTP + H2O = GDP + phosphate + H(+)</text>
        <dbReference type="Rhea" id="RHEA:19669"/>
        <dbReference type="ChEBI" id="CHEBI:15377"/>
        <dbReference type="ChEBI" id="CHEBI:15378"/>
        <dbReference type="ChEBI" id="CHEBI:37565"/>
        <dbReference type="ChEBI" id="CHEBI:43474"/>
        <dbReference type="ChEBI" id="CHEBI:58189"/>
    </reaction>
    <physiologicalReaction direction="left-to-right" evidence="9">
        <dbReference type="Rhea" id="RHEA:19670"/>
    </physiologicalReaction>
</comment>
<feature type="region of interest" description="Disordered" evidence="12">
    <location>
        <begin position="629"/>
        <end position="663"/>
    </location>
</feature>
<dbReference type="InterPro" id="IPR007034">
    <property type="entry name" value="BMS1_TSR1_C"/>
</dbReference>
<evidence type="ECO:0000259" key="14">
    <source>
        <dbReference type="PROSITE" id="PS50158"/>
    </source>
</evidence>
<dbReference type="PROSITE" id="PS50158">
    <property type="entry name" value="ZF_CCHC"/>
    <property type="match status" value="4"/>
</dbReference>
<keyword evidence="13" id="KW-0812">Transmembrane</keyword>
<dbReference type="SUPFAM" id="SSF52540">
    <property type="entry name" value="P-loop containing nucleoside triphosphate hydrolases"/>
    <property type="match status" value="1"/>
</dbReference>
<keyword evidence="2" id="KW-0690">Ribosome biogenesis</keyword>
<evidence type="ECO:0000259" key="15">
    <source>
        <dbReference type="PROSITE" id="PS51714"/>
    </source>
</evidence>
<dbReference type="GO" id="GO:0005524">
    <property type="term" value="F:ATP binding"/>
    <property type="evidence" value="ECO:0007669"/>
    <property type="project" value="UniProtKB-KW"/>
</dbReference>
<protein>
    <recommendedName>
        <fullName evidence="18">Ribosome biogenesis protein BMS1</fullName>
    </recommendedName>
</protein>
<feature type="region of interest" description="Disordered" evidence="12">
    <location>
        <begin position="1"/>
        <end position="67"/>
    </location>
</feature>
<feature type="compositionally biased region" description="Low complexity" evidence="12">
    <location>
        <begin position="28"/>
        <end position="47"/>
    </location>
</feature>
<keyword evidence="8" id="KW-0539">Nucleus</keyword>
<dbReference type="FunFam" id="3.40.50.300:FF:000105">
    <property type="entry name" value="BMS1 ribosome biogenesis factor"/>
    <property type="match status" value="1"/>
</dbReference>
<dbReference type="GO" id="GO:0005525">
    <property type="term" value="F:GTP binding"/>
    <property type="evidence" value="ECO:0007669"/>
    <property type="project" value="UniProtKB-KW"/>
</dbReference>
<dbReference type="InterPro" id="IPR037875">
    <property type="entry name" value="Bms1_N"/>
</dbReference>
<evidence type="ECO:0000256" key="12">
    <source>
        <dbReference type="SAM" id="MobiDB-lite"/>
    </source>
</evidence>
<dbReference type="InterPro" id="IPR039761">
    <property type="entry name" value="Bms1/Tsr1"/>
</dbReference>
<dbReference type="InterPro" id="IPR001878">
    <property type="entry name" value="Znf_CCHC"/>
</dbReference>
<dbReference type="GO" id="GO:0005654">
    <property type="term" value="C:nucleoplasm"/>
    <property type="evidence" value="ECO:0007669"/>
    <property type="project" value="UniProtKB-ARBA"/>
</dbReference>